<feature type="transmembrane region" description="Helical" evidence="5">
    <location>
        <begin position="137"/>
        <end position="159"/>
    </location>
</feature>
<comment type="caution">
    <text evidence="7">The sequence shown here is derived from an EMBL/GenBank/DDBJ whole genome shotgun (WGS) entry which is preliminary data.</text>
</comment>
<reference evidence="7" key="1">
    <citation type="submission" date="2019-09" db="EMBL/GenBank/DDBJ databases">
        <title>Characterisation of the sponge microbiome using genome-centric metagenomics.</title>
        <authorList>
            <person name="Engelberts J.P."/>
            <person name="Robbins S.J."/>
            <person name="De Goeij J.M."/>
            <person name="Aranda M."/>
            <person name="Bell S.C."/>
            <person name="Webster N.S."/>
        </authorList>
    </citation>
    <scope>NUCLEOTIDE SEQUENCE</scope>
    <source>
        <strain evidence="7">SB0664_bin_27</strain>
    </source>
</reference>
<feature type="transmembrane region" description="Helical" evidence="5">
    <location>
        <begin position="196"/>
        <end position="213"/>
    </location>
</feature>
<dbReference type="InterPro" id="IPR013525">
    <property type="entry name" value="ABC2_TM"/>
</dbReference>
<evidence type="ECO:0000259" key="6">
    <source>
        <dbReference type="Pfam" id="PF01061"/>
    </source>
</evidence>
<dbReference type="EMBL" id="VXRG01000034">
    <property type="protein sequence ID" value="MXY92476.1"/>
    <property type="molecule type" value="Genomic_DNA"/>
</dbReference>
<feature type="transmembrane region" description="Helical" evidence="5">
    <location>
        <begin position="225"/>
        <end position="243"/>
    </location>
</feature>
<feature type="transmembrane region" description="Helical" evidence="5">
    <location>
        <begin position="103"/>
        <end position="131"/>
    </location>
</feature>
<dbReference type="PANTHER" id="PTHR43229:SF2">
    <property type="entry name" value="NODULATION PROTEIN J"/>
    <property type="match status" value="1"/>
</dbReference>
<feature type="domain" description="ABC-2 type transporter transmembrane" evidence="6">
    <location>
        <begin position="16"/>
        <end position="217"/>
    </location>
</feature>
<keyword evidence="3 5" id="KW-1133">Transmembrane helix</keyword>
<accession>A0A6B0YN68</accession>
<protein>
    <submittedName>
        <fullName evidence="7">ABC transporter permease</fullName>
    </submittedName>
</protein>
<keyword evidence="4 5" id="KW-0472">Membrane</keyword>
<evidence type="ECO:0000256" key="1">
    <source>
        <dbReference type="ARBA" id="ARBA00004141"/>
    </source>
</evidence>
<evidence type="ECO:0000256" key="4">
    <source>
        <dbReference type="ARBA" id="ARBA00023136"/>
    </source>
</evidence>
<evidence type="ECO:0000256" key="5">
    <source>
        <dbReference type="SAM" id="Phobius"/>
    </source>
</evidence>
<dbReference type="PANTHER" id="PTHR43229">
    <property type="entry name" value="NODULATION PROTEIN J"/>
    <property type="match status" value="1"/>
</dbReference>
<dbReference type="GO" id="GO:0140359">
    <property type="term" value="F:ABC-type transporter activity"/>
    <property type="evidence" value="ECO:0007669"/>
    <property type="project" value="InterPro"/>
</dbReference>
<name>A0A6B0YN68_9CHLR</name>
<feature type="transmembrane region" description="Helical" evidence="5">
    <location>
        <begin position="53"/>
        <end position="72"/>
    </location>
</feature>
<dbReference type="PIRSF" id="PIRSF006648">
    <property type="entry name" value="DrrB"/>
    <property type="match status" value="1"/>
</dbReference>
<proteinExistence type="predicted"/>
<dbReference type="GO" id="GO:0043190">
    <property type="term" value="C:ATP-binding cassette (ABC) transporter complex"/>
    <property type="evidence" value="ECO:0007669"/>
    <property type="project" value="InterPro"/>
</dbReference>
<gene>
    <name evidence="7" type="ORF">F4Y42_03405</name>
</gene>
<keyword evidence="2 5" id="KW-0812">Transmembrane</keyword>
<dbReference type="Pfam" id="PF01061">
    <property type="entry name" value="ABC2_membrane"/>
    <property type="match status" value="1"/>
</dbReference>
<dbReference type="InterPro" id="IPR000412">
    <property type="entry name" value="ABC_2_transport"/>
</dbReference>
<dbReference type="AlphaFoldDB" id="A0A6B0YN68"/>
<feature type="transmembrane region" description="Helical" evidence="5">
    <location>
        <begin position="26"/>
        <end position="46"/>
    </location>
</feature>
<comment type="subcellular location">
    <subcellularLocation>
        <location evidence="1">Membrane</location>
        <topology evidence="1">Multi-pass membrane protein</topology>
    </subcellularLocation>
</comment>
<feature type="transmembrane region" description="Helical" evidence="5">
    <location>
        <begin position="171"/>
        <end position="190"/>
    </location>
</feature>
<evidence type="ECO:0000313" key="7">
    <source>
        <dbReference type="EMBL" id="MXY92476.1"/>
    </source>
</evidence>
<sequence>MKTRLPLPVHLQFWDLFLIELSNWRWGWRNLVLTGTVLPIFGILLLGSFARDLGAHALSFVLVGNLVMALLFEHMGKLISHFAYLKMAGSLDYFATLPIRKSVLILAASSAFFILFLPSMFVVLAGGAWILRLELHLHPLALFVVPLCALPLAGIGALMGVSFRTPEEAAATGRLLTILMLTIGPVLIPPERLPSWLVWLGFLSPATYAASALRQVLLGPLASRLLLDSALLAACTVISFRFVDRKMDWRED</sequence>
<evidence type="ECO:0000256" key="3">
    <source>
        <dbReference type="ARBA" id="ARBA00022989"/>
    </source>
</evidence>
<organism evidence="7">
    <name type="scientific">Caldilineaceae bacterium SB0664_bin_27</name>
    <dbReference type="NCBI Taxonomy" id="2605260"/>
    <lineage>
        <taxon>Bacteria</taxon>
        <taxon>Bacillati</taxon>
        <taxon>Chloroflexota</taxon>
        <taxon>Caldilineae</taxon>
        <taxon>Caldilineales</taxon>
        <taxon>Caldilineaceae</taxon>
    </lineage>
</organism>
<dbReference type="InterPro" id="IPR051784">
    <property type="entry name" value="Nod_factor_ABC_transporter"/>
</dbReference>
<evidence type="ECO:0000256" key="2">
    <source>
        <dbReference type="ARBA" id="ARBA00022692"/>
    </source>
</evidence>